<dbReference type="RefSeq" id="WP_048165843.1">
    <property type="nucleotide sequence ID" value="NZ_CP006019.1"/>
</dbReference>
<keyword evidence="2" id="KW-0067">ATP-binding</keyword>
<proteinExistence type="predicted"/>
<dbReference type="InterPro" id="IPR010624">
    <property type="entry name" value="KaiC_dom"/>
</dbReference>
<sequence>MYIGEILKTLDRVSTGVPGLDELIGGGLIPGRVYLISGPPGSGKTTIGVQFLVAGARNNEKGLYISLVDDPKVIIQDMMKYDLNILPYAKSGKIVFYDIGYHLLRIEQKLTWRELFVKIKDVVSAERPKRVVIDSFTSIEQLVADPENKRREIGNFIRSLEELDVTTLVISEMLSSDNYTDEYYLASGVIVLHHFMRNYTMIRALQILKMRGTPHDSNIKRVRFSKEGIRVYNEAPF</sequence>
<dbReference type="Gene3D" id="3.40.50.300">
    <property type="entry name" value="P-loop containing nucleotide triphosphate hydrolases"/>
    <property type="match status" value="1"/>
</dbReference>
<reference evidence="5" key="1">
    <citation type="submission" date="2013-06" db="EMBL/GenBank/DDBJ databases">
        <title>Complete Genome Sequence of Hyperthermophilic Palaeococcus pacificus DY20341T, Isolated from a Deep-Sea Hydrothermal Sediments.</title>
        <authorList>
            <person name="Zeng X."/>
            <person name="Shao Z."/>
        </authorList>
    </citation>
    <scope>NUCLEOTIDE SEQUENCE [LARGE SCALE GENOMIC DNA]</scope>
    <source>
        <strain evidence="5">DY20341</strain>
    </source>
</reference>
<dbReference type="PROSITE" id="PS51146">
    <property type="entry name" value="KAIC"/>
    <property type="match status" value="1"/>
</dbReference>
<dbReference type="PANTHER" id="PTHR43637:SF1">
    <property type="entry name" value="UPF0273 PROTEIN TM_0370"/>
    <property type="match status" value="1"/>
</dbReference>
<evidence type="ECO:0000256" key="1">
    <source>
        <dbReference type="ARBA" id="ARBA00022741"/>
    </source>
</evidence>
<gene>
    <name evidence="4" type="ORF">PAP_10080</name>
</gene>
<protein>
    <recommendedName>
        <fullName evidence="3">KaiC domain-containing protein</fullName>
    </recommendedName>
</protein>
<accession>A0A075LUI9</accession>
<dbReference type="eggNOG" id="arCOG01171">
    <property type="taxonomic scope" value="Archaea"/>
</dbReference>
<dbReference type="Proteomes" id="UP000027981">
    <property type="component" value="Chromosome"/>
</dbReference>
<dbReference type="KEGG" id="ppac:PAP_10080"/>
<evidence type="ECO:0000256" key="2">
    <source>
        <dbReference type="ARBA" id="ARBA00022840"/>
    </source>
</evidence>
<dbReference type="GO" id="GO:0005524">
    <property type="term" value="F:ATP binding"/>
    <property type="evidence" value="ECO:0007669"/>
    <property type="project" value="UniProtKB-KW"/>
</dbReference>
<evidence type="ECO:0000313" key="5">
    <source>
        <dbReference type="Proteomes" id="UP000027981"/>
    </source>
</evidence>
<dbReference type="AlphaFoldDB" id="A0A075LUI9"/>
<keyword evidence="5" id="KW-1185">Reference proteome</keyword>
<dbReference type="InterPro" id="IPR014774">
    <property type="entry name" value="KaiC-like_dom"/>
</dbReference>
<dbReference type="SUPFAM" id="SSF52540">
    <property type="entry name" value="P-loop containing nucleoside triphosphate hydrolases"/>
    <property type="match status" value="1"/>
</dbReference>
<dbReference type="OrthoDB" id="27015at2157"/>
<dbReference type="EMBL" id="CP006019">
    <property type="protein sequence ID" value="AIF70390.1"/>
    <property type="molecule type" value="Genomic_DNA"/>
</dbReference>
<reference evidence="4 5" key="2">
    <citation type="journal article" date="2015" name="Genome Announc.">
        <title>Complete Genome Sequence of Hyperthermophilic Piezophilic Archaeon Palaeococcus pacificus DY20341T, Isolated from Deep-Sea Hydrothermal Sediments.</title>
        <authorList>
            <person name="Zeng X."/>
            <person name="Jebbar M."/>
            <person name="Shao Z."/>
        </authorList>
    </citation>
    <scope>NUCLEOTIDE SEQUENCE [LARGE SCALE GENOMIC DNA]</scope>
    <source>
        <strain evidence="4 5">DY20341</strain>
    </source>
</reference>
<keyword evidence="1" id="KW-0547">Nucleotide-binding</keyword>
<feature type="domain" description="KaiC" evidence="3">
    <location>
        <begin position="11"/>
        <end position="237"/>
    </location>
</feature>
<organism evidence="4 5">
    <name type="scientific">Palaeococcus pacificus DY20341</name>
    <dbReference type="NCBI Taxonomy" id="1343739"/>
    <lineage>
        <taxon>Archaea</taxon>
        <taxon>Methanobacteriati</taxon>
        <taxon>Methanobacteriota</taxon>
        <taxon>Thermococci</taxon>
        <taxon>Thermococcales</taxon>
        <taxon>Thermococcaceae</taxon>
        <taxon>Palaeococcus</taxon>
    </lineage>
</organism>
<dbReference type="GeneID" id="24843107"/>
<dbReference type="HOGENOM" id="CLU_023669_2_2_2"/>
<name>A0A075LUI9_9EURY</name>
<dbReference type="STRING" id="1343739.PAP_10080"/>
<dbReference type="InterPro" id="IPR027417">
    <property type="entry name" value="P-loop_NTPase"/>
</dbReference>
<dbReference type="Pfam" id="PF06745">
    <property type="entry name" value="ATPase"/>
    <property type="match status" value="1"/>
</dbReference>
<evidence type="ECO:0000259" key="3">
    <source>
        <dbReference type="PROSITE" id="PS51146"/>
    </source>
</evidence>
<dbReference type="PANTHER" id="PTHR43637">
    <property type="entry name" value="UPF0273 PROTEIN TM_0370"/>
    <property type="match status" value="1"/>
</dbReference>
<evidence type="ECO:0000313" key="4">
    <source>
        <dbReference type="EMBL" id="AIF70390.1"/>
    </source>
</evidence>